<keyword evidence="5" id="KW-1185">Reference proteome</keyword>
<feature type="domain" description="Arrestin C-terminal-like" evidence="3">
    <location>
        <begin position="132"/>
        <end position="260"/>
    </location>
</feature>
<evidence type="ECO:0000256" key="2">
    <source>
        <dbReference type="SAM" id="MobiDB-lite"/>
    </source>
</evidence>
<evidence type="ECO:0000313" key="4">
    <source>
        <dbReference type="Ensembl" id="ENSGMOP00000000729.2"/>
    </source>
</evidence>
<reference evidence="4" key="1">
    <citation type="submission" date="2025-08" db="UniProtKB">
        <authorList>
            <consortium name="Ensembl"/>
        </authorList>
    </citation>
    <scope>IDENTIFICATION</scope>
</reference>
<dbReference type="Pfam" id="PF02752">
    <property type="entry name" value="Arrestin_C"/>
    <property type="match status" value="1"/>
</dbReference>
<dbReference type="InterPro" id="IPR014752">
    <property type="entry name" value="Arrestin-like_C"/>
</dbReference>
<dbReference type="GO" id="GO:0005737">
    <property type="term" value="C:cytoplasm"/>
    <property type="evidence" value="ECO:0007669"/>
    <property type="project" value="TreeGrafter"/>
</dbReference>
<dbReference type="Gene3D" id="2.60.40.640">
    <property type="match status" value="2"/>
</dbReference>
<dbReference type="PANTHER" id="PTHR11188:SF135">
    <property type="entry name" value="ARRESTIN DOMAIN CONTAINING 3-LIKE-RELATED"/>
    <property type="match status" value="1"/>
</dbReference>
<evidence type="ECO:0000313" key="5">
    <source>
        <dbReference type="Proteomes" id="UP000694546"/>
    </source>
</evidence>
<dbReference type="GeneTree" id="ENSGT00940000164012"/>
<evidence type="ECO:0000256" key="1">
    <source>
        <dbReference type="ARBA" id="ARBA00005298"/>
    </source>
</evidence>
<dbReference type="GO" id="GO:0015031">
    <property type="term" value="P:protein transport"/>
    <property type="evidence" value="ECO:0007669"/>
    <property type="project" value="TreeGrafter"/>
</dbReference>
<evidence type="ECO:0000259" key="3">
    <source>
        <dbReference type="SMART" id="SM01017"/>
    </source>
</evidence>
<dbReference type="InterPro" id="IPR014756">
    <property type="entry name" value="Ig_E-set"/>
</dbReference>
<dbReference type="InterPro" id="IPR011021">
    <property type="entry name" value="Arrestin-like_N"/>
</dbReference>
<feature type="region of interest" description="Disordered" evidence="2">
    <location>
        <begin position="310"/>
        <end position="338"/>
    </location>
</feature>
<dbReference type="InterPro" id="IPR011022">
    <property type="entry name" value="Arrestin_C-like"/>
</dbReference>
<organism evidence="4 5">
    <name type="scientific">Gadus morhua</name>
    <name type="common">Atlantic cod</name>
    <dbReference type="NCBI Taxonomy" id="8049"/>
    <lineage>
        <taxon>Eukaryota</taxon>
        <taxon>Metazoa</taxon>
        <taxon>Chordata</taxon>
        <taxon>Craniata</taxon>
        <taxon>Vertebrata</taxon>
        <taxon>Euteleostomi</taxon>
        <taxon>Actinopterygii</taxon>
        <taxon>Neopterygii</taxon>
        <taxon>Teleostei</taxon>
        <taxon>Neoteleostei</taxon>
        <taxon>Acanthomorphata</taxon>
        <taxon>Zeiogadaria</taxon>
        <taxon>Gadariae</taxon>
        <taxon>Gadiformes</taxon>
        <taxon>Gadoidei</taxon>
        <taxon>Gadidae</taxon>
        <taxon>Gadus</taxon>
    </lineage>
</organism>
<dbReference type="GO" id="GO:0005886">
    <property type="term" value="C:plasma membrane"/>
    <property type="evidence" value="ECO:0007669"/>
    <property type="project" value="TreeGrafter"/>
</dbReference>
<sequence length="395" mass="43756">MPDLTLTYDALNEERTFSEGDTLTGTVTMCLKKDTKVKSLFVKLKADANVRWSQEIGEYQLIHIAHRRYFKLKQFLIPENTKGNHLRYFFLTHGHLPSSFHGAHGSIVYRLEAKLSRSWRLDSNVKQEINFASKAISSLLMVCRAGVFDLVTGQTVAVIVKVKNTSSKDMTPKFSLNQYVRYGPQGFAKFDCHEICKLVGEVIEKKSEKTVTCAFKIPPDTILSIQNCEILSVEYNFKVYLDISFATDPEINFPLVIVPSTAFWPQAASRPPADSGPPAAWGPGPAAPGAMGAAYYQPMPHNKCPYGPPVQPSAHPPVLHPPPPPAAPGALPSAPTFDPDQYAPPSLASCYNGPTFSISPPIPGWAPIFYPRNMKNLLRICLCSPWQPTINRQNN</sequence>
<name>A0A8C4YUC1_GADMO</name>
<dbReference type="PANTHER" id="PTHR11188">
    <property type="entry name" value="ARRESTIN DOMAIN CONTAINING PROTEIN"/>
    <property type="match status" value="1"/>
</dbReference>
<dbReference type="InterPro" id="IPR050357">
    <property type="entry name" value="Arrestin_domain-protein"/>
</dbReference>
<protein>
    <recommendedName>
        <fullName evidence="3">Arrestin C-terminal-like domain-containing protein</fullName>
    </recommendedName>
</protein>
<dbReference type="Pfam" id="PF00339">
    <property type="entry name" value="Arrestin_N"/>
    <property type="match status" value="1"/>
</dbReference>
<dbReference type="SUPFAM" id="SSF81296">
    <property type="entry name" value="E set domains"/>
    <property type="match status" value="2"/>
</dbReference>
<dbReference type="OMA" id="TNRGFKH"/>
<proteinExistence type="inferred from homology"/>
<reference evidence="4" key="2">
    <citation type="submission" date="2025-09" db="UniProtKB">
        <authorList>
            <consortium name="Ensembl"/>
        </authorList>
    </citation>
    <scope>IDENTIFICATION</scope>
</reference>
<feature type="compositionally biased region" description="Pro residues" evidence="2">
    <location>
        <begin position="310"/>
        <end position="327"/>
    </location>
</feature>
<dbReference type="Ensembl" id="ENSGMOT00000000760.2">
    <property type="protein sequence ID" value="ENSGMOP00000000729.2"/>
    <property type="gene ID" value="ENSGMOG00000000709.2"/>
</dbReference>
<dbReference type="Proteomes" id="UP000694546">
    <property type="component" value="Chromosome 6"/>
</dbReference>
<dbReference type="SMART" id="SM01017">
    <property type="entry name" value="Arrestin_C"/>
    <property type="match status" value="1"/>
</dbReference>
<dbReference type="AlphaFoldDB" id="A0A8C4YUC1"/>
<accession>A0A8C4YUC1</accession>
<dbReference type="GO" id="GO:0007399">
    <property type="term" value="P:nervous system development"/>
    <property type="evidence" value="ECO:0007669"/>
    <property type="project" value="UniProtKB-ARBA"/>
</dbReference>
<comment type="similarity">
    <text evidence="1">Belongs to the arrestin family.</text>
</comment>